<proteinExistence type="predicted"/>
<gene>
    <name evidence="1" type="ORF">S12H4_08874</name>
</gene>
<protein>
    <submittedName>
        <fullName evidence="1">Uncharacterized protein</fullName>
    </submittedName>
</protein>
<dbReference type="EMBL" id="BARW01003495">
    <property type="protein sequence ID" value="GAI67695.1"/>
    <property type="molecule type" value="Genomic_DNA"/>
</dbReference>
<name>X1RWY2_9ZZZZ</name>
<comment type="caution">
    <text evidence="1">The sequence shown here is derived from an EMBL/GenBank/DDBJ whole genome shotgun (WGS) entry which is preliminary data.</text>
</comment>
<reference evidence="1" key="1">
    <citation type="journal article" date="2014" name="Front. Microbiol.">
        <title>High frequency of phylogenetically diverse reductive dehalogenase-homologous genes in deep subseafloor sedimentary metagenomes.</title>
        <authorList>
            <person name="Kawai M."/>
            <person name="Futagami T."/>
            <person name="Toyoda A."/>
            <person name="Takaki Y."/>
            <person name="Nishi S."/>
            <person name="Hori S."/>
            <person name="Arai W."/>
            <person name="Tsubouchi T."/>
            <person name="Morono Y."/>
            <person name="Uchiyama I."/>
            <person name="Ito T."/>
            <person name="Fujiyama A."/>
            <person name="Inagaki F."/>
            <person name="Takami H."/>
        </authorList>
    </citation>
    <scope>NUCLEOTIDE SEQUENCE</scope>
    <source>
        <strain evidence="1">Expedition CK06-06</strain>
    </source>
</reference>
<organism evidence="1">
    <name type="scientific">marine sediment metagenome</name>
    <dbReference type="NCBI Taxonomy" id="412755"/>
    <lineage>
        <taxon>unclassified sequences</taxon>
        <taxon>metagenomes</taxon>
        <taxon>ecological metagenomes</taxon>
    </lineage>
</organism>
<feature type="non-terminal residue" evidence="1">
    <location>
        <position position="1"/>
    </location>
</feature>
<evidence type="ECO:0000313" key="1">
    <source>
        <dbReference type="EMBL" id="GAI67695.1"/>
    </source>
</evidence>
<accession>X1RWY2</accession>
<dbReference type="AlphaFoldDB" id="X1RWY2"/>
<sequence length="35" mass="3811">FIYTIKDSTTALDGIIDTLTDIAVTLDPNLAKDQD</sequence>